<proteinExistence type="predicted"/>
<dbReference type="EMBL" id="OE179621">
    <property type="protein sequence ID" value="CAD7569285.1"/>
    <property type="molecule type" value="Genomic_DNA"/>
</dbReference>
<reference evidence="1" key="1">
    <citation type="submission" date="2020-11" db="EMBL/GenBank/DDBJ databases">
        <authorList>
            <person name="Tran Van P."/>
        </authorList>
    </citation>
    <scope>NUCLEOTIDE SEQUENCE</scope>
</reference>
<evidence type="ECO:0000313" key="1">
    <source>
        <dbReference type="EMBL" id="CAD7569285.1"/>
    </source>
</evidence>
<protein>
    <submittedName>
        <fullName evidence="1">(California timema) hypothetical protein</fullName>
    </submittedName>
</protein>
<accession>A0A7R9IYJ5</accession>
<dbReference type="AlphaFoldDB" id="A0A7R9IYJ5"/>
<name>A0A7R9IYJ5_TIMCA</name>
<gene>
    <name evidence="1" type="ORF">TCMB3V08_LOCUS2028</name>
</gene>
<organism evidence="1">
    <name type="scientific">Timema californicum</name>
    <name type="common">California timema</name>
    <name type="synonym">Walking stick</name>
    <dbReference type="NCBI Taxonomy" id="61474"/>
    <lineage>
        <taxon>Eukaryota</taxon>
        <taxon>Metazoa</taxon>
        <taxon>Ecdysozoa</taxon>
        <taxon>Arthropoda</taxon>
        <taxon>Hexapoda</taxon>
        <taxon>Insecta</taxon>
        <taxon>Pterygota</taxon>
        <taxon>Neoptera</taxon>
        <taxon>Polyneoptera</taxon>
        <taxon>Phasmatodea</taxon>
        <taxon>Timematodea</taxon>
        <taxon>Timematoidea</taxon>
        <taxon>Timematidae</taxon>
        <taxon>Timema</taxon>
    </lineage>
</organism>
<sequence length="107" mass="11813">MRKTYKVYVPALALRESGNPTVKVTKESNQLLLISPSEFEPWDKQTQKIPGKTRTQELDRARSLRATSGAIAPNGARSLNHVVRDVMAWVRLTFPVPANGGDPNQSG</sequence>